<dbReference type="RefSeq" id="WP_203692396.1">
    <property type="nucleotide sequence ID" value="NZ_BAAALC010000018.1"/>
</dbReference>
<evidence type="ECO:0000313" key="3">
    <source>
        <dbReference type="Proteomes" id="UP000630887"/>
    </source>
</evidence>
<proteinExistence type="predicted"/>
<dbReference type="Proteomes" id="UP000630887">
    <property type="component" value="Unassembled WGS sequence"/>
</dbReference>
<feature type="transmembrane region" description="Helical" evidence="1">
    <location>
        <begin position="85"/>
        <end position="103"/>
    </location>
</feature>
<accession>A0A8J3P6Z4</accession>
<feature type="transmembrane region" description="Helical" evidence="1">
    <location>
        <begin position="124"/>
        <end position="147"/>
    </location>
</feature>
<organism evidence="2 3">
    <name type="scientific">Catellatospora coxensis</name>
    <dbReference type="NCBI Taxonomy" id="310354"/>
    <lineage>
        <taxon>Bacteria</taxon>
        <taxon>Bacillati</taxon>
        <taxon>Actinomycetota</taxon>
        <taxon>Actinomycetes</taxon>
        <taxon>Micromonosporales</taxon>
        <taxon>Micromonosporaceae</taxon>
        <taxon>Catellatospora</taxon>
    </lineage>
</organism>
<keyword evidence="1" id="KW-0812">Transmembrane</keyword>
<feature type="transmembrane region" description="Helical" evidence="1">
    <location>
        <begin position="196"/>
        <end position="214"/>
    </location>
</feature>
<keyword evidence="1" id="KW-0472">Membrane</keyword>
<evidence type="ECO:0000256" key="1">
    <source>
        <dbReference type="SAM" id="Phobius"/>
    </source>
</evidence>
<keyword evidence="3" id="KW-1185">Reference proteome</keyword>
<keyword evidence="1" id="KW-1133">Transmembrane helix</keyword>
<dbReference type="EMBL" id="BONI01000019">
    <property type="protein sequence ID" value="GIG06004.1"/>
    <property type="molecule type" value="Genomic_DNA"/>
</dbReference>
<comment type="caution">
    <text evidence="2">The sequence shown here is derived from an EMBL/GenBank/DDBJ whole genome shotgun (WGS) entry which is preliminary data.</text>
</comment>
<feature type="transmembrane region" description="Helical" evidence="1">
    <location>
        <begin position="38"/>
        <end position="55"/>
    </location>
</feature>
<sequence length="280" mass="29748">MTMYAHPTAARAAAPRARFTDLVAAEWIKLWSLRSTPWTLGLATLFVVGAAALAAKADYDNFPFYEPEAQREHMFSLGDAFPQEGYLTLMLVAASLGALTMVSEYGSGLIRTTTAAVPARGAVVLAKAVVTAAVWSMAGVVVAVGSFTVSQAILAGRDAAVSISDPVSLRAVAASALLAPVCALIGLCLGVLIRHAATTMVTGAFLLLMLPTMFSSDKRWSAELGHLMPGIAWNRLTTDWMPPPHPGYYPATVTESWLVLAAWPLVLLIPAILAVRRRDV</sequence>
<feature type="transmembrane region" description="Helical" evidence="1">
    <location>
        <begin position="167"/>
        <end position="189"/>
    </location>
</feature>
<dbReference type="AlphaFoldDB" id="A0A8J3P6Z4"/>
<name>A0A8J3P6Z4_9ACTN</name>
<protein>
    <submittedName>
        <fullName evidence="2">ABC transporter permease</fullName>
    </submittedName>
</protein>
<feature type="transmembrane region" description="Helical" evidence="1">
    <location>
        <begin position="256"/>
        <end position="275"/>
    </location>
</feature>
<gene>
    <name evidence="2" type="ORF">Cco03nite_27040</name>
</gene>
<evidence type="ECO:0000313" key="2">
    <source>
        <dbReference type="EMBL" id="GIG06004.1"/>
    </source>
</evidence>
<reference evidence="2 3" key="1">
    <citation type="submission" date="2021-01" db="EMBL/GenBank/DDBJ databases">
        <title>Whole genome shotgun sequence of Catellatospora coxensis NBRC 107359.</title>
        <authorList>
            <person name="Komaki H."/>
            <person name="Tamura T."/>
        </authorList>
    </citation>
    <scope>NUCLEOTIDE SEQUENCE [LARGE SCALE GENOMIC DNA]</scope>
    <source>
        <strain evidence="2 3">NBRC 107359</strain>
    </source>
</reference>